<evidence type="ECO:0000256" key="5">
    <source>
        <dbReference type="ARBA" id="ARBA00022694"/>
    </source>
</evidence>
<comment type="caution">
    <text evidence="11">The sequence shown here is derived from an EMBL/GenBank/DDBJ whole genome shotgun (WGS) entry which is preliminary data.</text>
</comment>
<evidence type="ECO:0000313" key="11">
    <source>
        <dbReference type="EMBL" id="MFC7393531.1"/>
    </source>
</evidence>
<keyword evidence="9" id="KW-0460">Magnesium</keyword>
<dbReference type="Pfam" id="PF02367">
    <property type="entry name" value="TsaE"/>
    <property type="match status" value="1"/>
</dbReference>
<accession>A0ABW2PZ39</accession>
<comment type="similarity">
    <text evidence="2">Belongs to the TsaE family.</text>
</comment>
<evidence type="ECO:0000256" key="2">
    <source>
        <dbReference type="ARBA" id="ARBA00007599"/>
    </source>
</evidence>
<dbReference type="InterPro" id="IPR003442">
    <property type="entry name" value="T6A_TsaE"/>
</dbReference>
<reference evidence="12" key="1">
    <citation type="journal article" date="2019" name="Int. J. Syst. Evol. Microbiol.">
        <title>The Global Catalogue of Microorganisms (GCM) 10K type strain sequencing project: providing services to taxonomists for standard genome sequencing and annotation.</title>
        <authorList>
            <consortium name="The Broad Institute Genomics Platform"/>
            <consortium name="The Broad Institute Genome Sequencing Center for Infectious Disease"/>
            <person name="Wu L."/>
            <person name="Ma J."/>
        </authorList>
    </citation>
    <scope>NUCLEOTIDE SEQUENCE [LARGE SCALE GENOMIC DNA]</scope>
    <source>
        <strain evidence="12">CGMCC 1.16305</strain>
    </source>
</reference>
<keyword evidence="7" id="KW-0547">Nucleotide-binding</keyword>
<keyword evidence="5" id="KW-0819">tRNA processing</keyword>
<evidence type="ECO:0000256" key="4">
    <source>
        <dbReference type="ARBA" id="ARBA00022490"/>
    </source>
</evidence>
<sequence>MFQWICNSPEETIKFAEKLAEHLSPGDVLTLSGDLGAGKTTFTKGIAKALGIKEVINSPTFTIIKEYDGGKMPLYHMDVYRISDEEDLGFDEYLDGDGITVVEWADNIASWLPDHLLKVEIEQLGEKKRKVSLFPLGDRFEQICKELMHDENTRH</sequence>
<gene>
    <name evidence="11" type="primary">tsaE</name>
    <name evidence="11" type="ORF">ACFQRG_11255</name>
</gene>
<evidence type="ECO:0000256" key="10">
    <source>
        <dbReference type="ARBA" id="ARBA00032441"/>
    </source>
</evidence>
<keyword evidence="8" id="KW-0067">ATP-binding</keyword>
<comment type="subcellular location">
    <subcellularLocation>
        <location evidence="1">Cytoplasm</location>
    </subcellularLocation>
</comment>
<keyword evidence="6" id="KW-0479">Metal-binding</keyword>
<dbReference type="InterPro" id="IPR027417">
    <property type="entry name" value="P-loop_NTPase"/>
</dbReference>
<evidence type="ECO:0000256" key="9">
    <source>
        <dbReference type="ARBA" id="ARBA00022842"/>
    </source>
</evidence>
<dbReference type="RefSeq" id="WP_380966043.1">
    <property type="nucleotide sequence ID" value="NZ_JBHTCO010000013.1"/>
</dbReference>
<evidence type="ECO:0000256" key="8">
    <source>
        <dbReference type="ARBA" id="ARBA00022840"/>
    </source>
</evidence>
<dbReference type="Gene3D" id="3.40.50.300">
    <property type="entry name" value="P-loop containing nucleotide triphosphate hydrolases"/>
    <property type="match status" value="1"/>
</dbReference>
<protein>
    <recommendedName>
        <fullName evidence="3">tRNA threonylcarbamoyladenosine biosynthesis protein TsaE</fullName>
    </recommendedName>
    <alternativeName>
        <fullName evidence="10">t(6)A37 threonylcarbamoyladenosine biosynthesis protein TsaE</fullName>
    </alternativeName>
</protein>
<dbReference type="Proteomes" id="UP001596505">
    <property type="component" value="Unassembled WGS sequence"/>
</dbReference>
<evidence type="ECO:0000256" key="7">
    <source>
        <dbReference type="ARBA" id="ARBA00022741"/>
    </source>
</evidence>
<name>A0ABW2PZ39_9BACL</name>
<dbReference type="EMBL" id="JBHTCO010000013">
    <property type="protein sequence ID" value="MFC7393531.1"/>
    <property type="molecule type" value="Genomic_DNA"/>
</dbReference>
<dbReference type="PANTHER" id="PTHR33540:SF2">
    <property type="entry name" value="TRNA THREONYLCARBAMOYLADENOSINE BIOSYNTHESIS PROTEIN TSAE"/>
    <property type="match status" value="1"/>
</dbReference>
<evidence type="ECO:0000256" key="3">
    <source>
        <dbReference type="ARBA" id="ARBA00019010"/>
    </source>
</evidence>
<evidence type="ECO:0000313" key="12">
    <source>
        <dbReference type="Proteomes" id="UP001596505"/>
    </source>
</evidence>
<evidence type="ECO:0000256" key="1">
    <source>
        <dbReference type="ARBA" id="ARBA00004496"/>
    </source>
</evidence>
<keyword evidence="4" id="KW-0963">Cytoplasm</keyword>
<dbReference type="PANTHER" id="PTHR33540">
    <property type="entry name" value="TRNA THREONYLCARBAMOYLADENOSINE BIOSYNTHESIS PROTEIN TSAE"/>
    <property type="match status" value="1"/>
</dbReference>
<proteinExistence type="inferred from homology"/>
<keyword evidence="12" id="KW-1185">Reference proteome</keyword>
<dbReference type="NCBIfam" id="TIGR00150">
    <property type="entry name" value="T6A_YjeE"/>
    <property type="match status" value="1"/>
</dbReference>
<organism evidence="11 12">
    <name type="scientific">Scopulibacillus cellulosilyticus</name>
    <dbReference type="NCBI Taxonomy" id="2665665"/>
    <lineage>
        <taxon>Bacteria</taxon>
        <taxon>Bacillati</taxon>
        <taxon>Bacillota</taxon>
        <taxon>Bacilli</taxon>
        <taxon>Bacillales</taxon>
        <taxon>Sporolactobacillaceae</taxon>
        <taxon>Scopulibacillus</taxon>
    </lineage>
</organism>
<dbReference type="SUPFAM" id="SSF52540">
    <property type="entry name" value="P-loop containing nucleoside triphosphate hydrolases"/>
    <property type="match status" value="1"/>
</dbReference>
<evidence type="ECO:0000256" key="6">
    <source>
        <dbReference type="ARBA" id="ARBA00022723"/>
    </source>
</evidence>